<evidence type="ECO:0000313" key="2">
    <source>
        <dbReference type="Proteomes" id="UP000325945"/>
    </source>
</evidence>
<keyword evidence="2" id="KW-1185">Reference proteome</keyword>
<name>A0A5N6WWG5_9EURO</name>
<organism evidence="1 2">
    <name type="scientific">Aspergillus sergii</name>
    <dbReference type="NCBI Taxonomy" id="1034303"/>
    <lineage>
        <taxon>Eukaryota</taxon>
        <taxon>Fungi</taxon>
        <taxon>Dikarya</taxon>
        <taxon>Ascomycota</taxon>
        <taxon>Pezizomycotina</taxon>
        <taxon>Eurotiomycetes</taxon>
        <taxon>Eurotiomycetidae</taxon>
        <taxon>Eurotiales</taxon>
        <taxon>Aspergillaceae</taxon>
        <taxon>Aspergillus</taxon>
        <taxon>Aspergillus subgen. Circumdati</taxon>
    </lineage>
</organism>
<gene>
    <name evidence="1" type="ORF">BDV39DRAFT_179210</name>
</gene>
<sequence length="93" mass="10517">MVCTLRDAAQIDLSIPLPPVITDKVQVFKGLGYIHSPWNAQSSGWYLTKGSASRERSLRKDQIKKIQCGPYHPRFSQLIVISRMIGHEVPIRS</sequence>
<dbReference type="EMBL" id="ML741810">
    <property type="protein sequence ID" value="KAE8325257.1"/>
    <property type="molecule type" value="Genomic_DNA"/>
</dbReference>
<accession>A0A5N6WWG5</accession>
<dbReference type="AlphaFoldDB" id="A0A5N6WWG5"/>
<evidence type="ECO:0000313" key="1">
    <source>
        <dbReference type="EMBL" id="KAE8325257.1"/>
    </source>
</evidence>
<proteinExistence type="predicted"/>
<protein>
    <submittedName>
        <fullName evidence="1">Uncharacterized protein</fullName>
    </submittedName>
</protein>
<dbReference type="Proteomes" id="UP000325945">
    <property type="component" value="Unassembled WGS sequence"/>
</dbReference>
<reference evidence="2" key="1">
    <citation type="submission" date="2019-04" db="EMBL/GenBank/DDBJ databases">
        <title>Friends and foes A comparative genomics studyof 23 Aspergillus species from section Flavi.</title>
        <authorList>
            <consortium name="DOE Joint Genome Institute"/>
            <person name="Kjaerbolling I."/>
            <person name="Vesth T."/>
            <person name="Frisvad J.C."/>
            <person name="Nybo J.L."/>
            <person name="Theobald S."/>
            <person name="Kildgaard S."/>
            <person name="Isbrandt T."/>
            <person name="Kuo A."/>
            <person name="Sato A."/>
            <person name="Lyhne E.K."/>
            <person name="Kogle M.E."/>
            <person name="Wiebenga A."/>
            <person name="Kun R.S."/>
            <person name="Lubbers R.J."/>
            <person name="Makela M.R."/>
            <person name="Barry K."/>
            <person name="Chovatia M."/>
            <person name="Clum A."/>
            <person name="Daum C."/>
            <person name="Haridas S."/>
            <person name="He G."/>
            <person name="LaButti K."/>
            <person name="Lipzen A."/>
            <person name="Mondo S."/>
            <person name="Riley R."/>
            <person name="Salamov A."/>
            <person name="Simmons B.A."/>
            <person name="Magnuson J.K."/>
            <person name="Henrissat B."/>
            <person name="Mortensen U.H."/>
            <person name="Larsen T.O."/>
            <person name="Devries R.P."/>
            <person name="Grigoriev I.V."/>
            <person name="Machida M."/>
            <person name="Baker S.E."/>
            <person name="Andersen M.R."/>
        </authorList>
    </citation>
    <scope>NUCLEOTIDE SEQUENCE [LARGE SCALE GENOMIC DNA]</scope>
    <source>
        <strain evidence="2">CBS 130017</strain>
    </source>
</reference>